<dbReference type="Pfam" id="PF00425">
    <property type="entry name" value="Chorismate_bind"/>
    <property type="match status" value="1"/>
</dbReference>
<dbReference type="InterPro" id="IPR015890">
    <property type="entry name" value="Chorismate_C"/>
</dbReference>
<dbReference type="NCBIfam" id="TIGR00553">
    <property type="entry name" value="pabB"/>
    <property type="match status" value="1"/>
</dbReference>
<dbReference type="InterPro" id="IPR019999">
    <property type="entry name" value="Anth_synth_I-like"/>
</dbReference>
<evidence type="ECO:0000313" key="6">
    <source>
        <dbReference type="Proteomes" id="UP001165678"/>
    </source>
</evidence>
<keyword evidence="2 5" id="KW-0808">Transferase</keyword>
<accession>A0AA42CY21</accession>
<dbReference type="InterPro" id="IPR006805">
    <property type="entry name" value="Anth_synth_I_N"/>
</dbReference>
<dbReference type="AlphaFoldDB" id="A0AA42CY21"/>
<dbReference type="Gene3D" id="3.60.120.10">
    <property type="entry name" value="Anthranilate synthase"/>
    <property type="match status" value="1"/>
</dbReference>
<dbReference type="InterPro" id="IPR005802">
    <property type="entry name" value="ADC_synth_comp_1"/>
</dbReference>
<evidence type="ECO:0000256" key="2">
    <source>
        <dbReference type="ARBA" id="ARBA00022679"/>
    </source>
</evidence>
<dbReference type="InterPro" id="IPR005801">
    <property type="entry name" value="ADC_synthase"/>
</dbReference>
<dbReference type="GO" id="GO:0009396">
    <property type="term" value="P:folic acid-containing compound biosynthetic process"/>
    <property type="evidence" value="ECO:0007669"/>
    <property type="project" value="InterPro"/>
</dbReference>
<dbReference type="GO" id="GO:0046820">
    <property type="term" value="F:4-amino-4-deoxychorismate synthase activity"/>
    <property type="evidence" value="ECO:0007669"/>
    <property type="project" value="UniProtKB-EC"/>
</dbReference>
<evidence type="ECO:0000259" key="4">
    <source>
        <dbReference type="Pfam" id="PF04715"/>
    </source>
</evidence>
<keyword evidence="5" id="KW-0032">Aminotransferase</keyword>
<protein>
    <recommendedName>
        <fullName evidence="1">aminodeoxychorismate synthase</fullName>
        <ecNumber evidence="1">2.6.1.85</ecNumber>
    </recommendedName>
</protein>
<comment type="caution">
    <text evidence="5">The sequence shown here is derived from an EMBL/GenBank/DDBJ whole genome shotgun (WGS) entry which is preliminary data.</text>
</comment>
<dbReference type="Proteomes" id="UP001165678">
    <property type="component" value="Unassembled WGS sequence"/>
</dbReference>
<dbReference type="PANTHER" id="PTHR11236">
    <property type="entry name" value="AMINOBENZOATE/ANTHRANILATE SYNTHASE"/>
    <property type="match status" value="1"/>
</dbReference>
<organism evidence="5 6">
    <name type="scientific">Larsenimonas rhizosphaerae</name>
    <dbReference type="NCBI Taxonomy" id="2944682"/>
    <lineage>
        <taxon>Bacteria</taxon>
        <taxon>Pseudomonadati</taxon>
        <taxon>Pseudomonadota</taxon>
        <taxon>Gammaproteobacteria</taxon>
        <taxon>Oceanospirillales</taxon>
        <taxon>Halomonadaceae</taxon>
        <taxon>Larsenimonas</taxon>
    </lineage>
</organism>
<gene>
    <name evidence="5" type="primary">pabB</name>
    <name evidence="5" type="ORF">OQ287_10060</name>
</gene>
<dbReference type="EMBL" id="JAPIVE010000003">
    <property type="protein sequence ID" value="MCX2524588.1"/>
    <property type="molecule type" value="Genomic_DNA"/>
</dbReference>
<keyword evidence="6" id="KW-1185">Reference proteome</keyword>
<name>A0AA42CY21_9GAMM</name>
<evidence type="ECO:0000256" key="1">
    <source>
        <dbReference type="ARBA" id="ARBA00013139"/>
    </source>
</evidence>
<dbReference type="RefSeq" id="WP_265896351.1">
    <property type="nucleotide sequence ID" value="NZ_JAPIVE010000003.1"/>
</dbReference>
<evidence type="ECO:0000313" key="5">
    <source>
        <dbReference type="EMBL" id="MCX2524588.1"/>
    </source>
</evidence>
<feature type="domain" description="Anthranilate synthase component I N-terminal" evidence="4">
    <location>
        <begin position="13"/>
        <end position="148"/>
    </location>
</feature>
<reference evidence="5" key="1">
    <citation type="submission" date="2022-11" db="EMBL/GenBank/DDBJ databases">
        <title>Larsenimonas rhizosphaerae sp. nov., isolated from a tidal mudflat.</title>
        <authorList>
            <person name="Lee S.D."/>
            <person name="Kim I.S."/>
        </authorList>
    </citation>
    <scope>NUCLEOTIDE SEQUENCE</scope>
    <source>
        <strain evidence="5">GH2-1</strain>
    </source>
</reference>
<dbReference type="PANTHER" id="PTHR11236:SF50">
    <property type="entry name" value="AMINODEOXYCHORISMATE SYNTHASE COMPONENT 1"/>
    <property type="match status" value="1"/>
</dbReference>
<dbReference type="GO" id="GO:0000162">
    <property type="term" value="P:L-tryptophan biosynthetic process"/>
    <property type="evidence" value="ECO:0007669"/>
    <property type="project" value="TreeGrafter"/>
</dbReference>
<sequence>MTRQILTTLPYAETPLDYFATIKECPGAILLDSGRPRATSGRFDILSSDPRCILTVDDSGIHWSGDVPDALLQETDPLVAQQALLKQFDITTPITDLPFTAGLLGFWSYDASRLVQQSPRQQTLPATPPWVRVGFYDWALVLDHDLKSATLVCSTEETPARVAKLTRTTPPPSGPFYCRTPFQAQWHREQYGEAFRRVQDYLRAGDCYQINLTQRFSAHVEGDSWRAYCQLRHATPTPFAGYTTWENGALLSLSPERFLQCHHGELMAQPIKGTRPRGESPTDDTAQASALMESLKDRAENVMIVDLLRNDLGRVCTPGSVMVPELMALHSFPNVHHLVSTVTGTLAPEHTPLDALMAAFPGGSITGAPKHRAVEIIDELEPVARTLYCGSLGYVDVRGSMDTSIMIRTAVIDGQQMHLWGGGGIVADSDEQEEFDESIAKIRHLMAAVETCAMDGKQ</sequence>
<proteinExistence type="predicted"/>
<dbReference type="SUPFAM" id="SSF56322">
    <property type="entry name" value="ADC synthase"/>
    <property type="match status" value="1"/>
</dbReference>
<evidence type="ECO:0000259" key="3">
    <source>
        <dbReference type="Pfam" id="PF00425"/>
    </source>
</evidence>
<feature type="domain" description="Chorismate-utilising enzyme C-terminal" evidence="3">
    <location>
        <begin position="188"/>
        <end position="441"/>
    </location>
</feature>
<dbReference type="EC" id="2.6.1.85" evidence="1"/>
<dbReference type="PRINTS" id="PR00095">
    <property type="entry name" value="ANTSNTHASEI"/>
</dbReference>
<dbReference type="Pfam" id="PF04715">
    <property type="entry name" value="Anth_synt_I_N"/>
    <property type="match status" value="1"/>
</dbReference>